<dbReference type="InterPro" id="IPR007021">
    <property type="entry name" value="DUF659"/>
</dbReference>
<protein>
    <recommendedName>
        <fullName evidence="1">DUF659 domain-containing protein</fullName>
    </recommendedName>
</protein>
<dbReference type="InterPro" id="IPR012337">
    <property type="entry name" value="RNaseH-like_sf"/>
</dbReference>
<gene>
    <name evidence="2" type="ORF">F0562_025258</name>
</gene>
<dbReference type="Pfam" id="PF04937">
    <property type="entry name" value="DUF659"/>
    <property type="match status" value="1"/>
</dbReference>
<dbReference type="PANTHER" id="PTHR32166:SF122">
    <property type="entry name" value="OS09G0499600 PROTEIN"/>
    <property type="match status" value="1"/>
</dbReference>
<dbReference type="SUPFAM" id="SSF53098">
    <property type="entry name" value="Ribonuclease H-like"/>
    <property type="match status" value="1"/>
</dbReference>
<evidence type="ECO:0000313" key="3">
    <source>
        <dbReference type="Proteomes" id="UP000325577"/>
    </source>
</evidence>
<dbReference type="AlphaFoldDB" id="A0A5J5BDR8"/>
<dbReference type="EMBL" id="CM018036">
    <property type="protein sequence ID" value="KAA8541295.1"/>
    <property type="molecule type" value="Genomic_DNA"/>
</dbReference>
<dbReference type="PANTHER" id="PTHR32166">
    <property type="entry name" value="OSJNBA0013A04.12 PROTEIN"/>
    <property type="match status" value="1"/>
</dbReference>
<evidence type="ECO:0000259" key="1">
    <source>
        <dbReference type="Pfam" id="PF04937"/>
    </source>
</evidence>
<sequence>MFDANAIPFNLVKDVYFKRMLESVASYGKGLKPPSCHEVRCTFLKKETNTINNGMLENYKVEWKNLSELLDSMVEEIGEDNVVQVVTYSASAYVKAGELLMAKRKNLFWSPCAAHCLNLILTDIGDLPIHTDTISKARKITSLHL</sequence>
<feature type="domain" description="DUF659" evidence="1">
    <location>
        <begin position="64"/>
        <end position="140"/>
    </location>
</feature>
<proteinExistence type="predicted"/>
<evidence type="ECO:0000313" key="2">
    <source>
        <dbReference type="EMBL" id="KAA8541295.1"/>
    </source>
</evidence>
<reference evidence="2 3" key="1">
    <citation type="submission" date="2019-09" db="EMBL/GenBank/DDBJ databases">
        <title>A chromosome-level genome assembly of the Chinese tupelo Nyssa sinensis.</title>
        <authorList>
            <person name="Yang X."/>
            <person name="Kang M."/>
            <person name="Yang Y."/>
            <person name="Xiong H."/>
            <person name="Wang M."/>
            <person name="Zhang Z."/>
            <person name="Wang Z."/>
            <person name="Wu H."/>
            <person name="Ma T."/>
            <person name="Liu J."/>
            <person name="Xi Z."/>
        </authorList>
    </citation>
    <scope>NUCLEOTIDE SEQUENCE [LARGE SCALE GENOMIC DNA]</scope>
    <source>
        <strain evidence="2">J267</strain>
        <tissue evidence="2">Leaf</tissue>
    </source>
</reference>
<dbReference type="Proteomes" id="UP000325577">
    <property type="component" value="Linkage Group LG13"/>
</dbReference>
<name>A0A5J5BDR8_9ASTE</name>
<dbReference type="OrthoDB" id="2012664at2759"/>
<accession>A0A5J5BDR8</accession>
<organism evidence="2 3">
    <name type="scientific">Nyssa sinensis</name>
    <dbReference type="NCBI Taxonomy" id="561372"/>
    <lineage>
        <taxon>Eukaryota</taxon>
        <taxon>Viridiplantae</taxon>
        <taxon>Streptophyta</taxon>
        <taxon>Embryophyta</taxon>
        <taxon>Tracheophyta</taxon>
        <taxon>Spermatophyta</taxon>
        <taxon>Magnoliopsida</taxon>
        <taxon>eudicotyledons</taxon>
        <taxon>Gunneridae</taxon>
        <taxon>Pentapetalae</taxon>
        <taxon>asterids</taxon>
        <taxon>Cornales</taxon>
        <taxon>Nyssaceae</taxon>
        <taxon>Nyssa</taxon>
    </lineage>
</organism>
<keyword evidence="3" id="KW-1185">Reference proteome</keyword>